<gene>
    <name evidence="1" type="ORF">EVA_05312</name>
</gene>
<reference evidence="1" key="1">
    <citation type="journal article" date="2012" name="PLoS ONE">
        <title>Gene sets for utilization of primary and secondary nutrition supplies in the distal gut of endangered iberian lynx.</title>
        <authorList>
            <person name="Alcaide M."/>
            <person name="Messina E."/>
            <person name="Richter M."/>
            <person name="Bargiela R."/>
            <person name="Peplies J."/>
            <person name="Huws S.A."/>
            <person name="Newbold C.J."/>
            <person name="Golyshin P.N."/>
            <person name="Simon M.A."/>
            <person name="Lopez G."/>
            <person name="Yakimov M.M."/>
            <person name="Ferrer M."/>
        </authorList>
    </citation>
    <scope>NUCLEOTIDE SEQUENCE</scope>
</reference>
<proteinExistence type="predicted"/>
<evidence type="ECO:0000313" key="1">
    <source>
        <dbReference type="EMBL" id="EJX06580.1"/>
    </source>
</evidence>
<protein>
    <submittedName>
        <fullName evidence="1">Uncharacterized protein</fullName>
    </submittedName>
</protein>
<name>J9H018_9ZZZZ</name>
<accession>J9H018</accession>
<comment type="caution">
    <text evidence="1">The sequence shown here is derived from an EMBL/GenBank/DDBJ whole genome shotgun (WGS) entry which is preliminary data.</text>
</comment>
<organism evidence="1">
    <name type="scientific">gut metagenome</name>
    <dbReference type="NCBI Taxonomy" id="749906"/>
    <lineage>
        <taxon>unclassified sequences</taxon>
        <taxon>metagenomes</taxon>
        <taxon>organismal metagenomes</taxon>
    </lineage>
</organism>
<dbReference type="EMBL" id="AMCI01001115">
    <property type="protein sequence ID" value="EJX06580.1"/>
    <property type="molecule type" value="Genomic_DNA"/>
</dbReference>
<sequence length="78" mass="8984">MISTSPFFSRIRFWVIYSGDVPWRDALTSKRPRIFPTSSSGFDVFPPTFVTTSSRVCCAVQPIHTRDWHTSSRRLTSD</sequence>
<dbReference type="AlphaFoldDB" id="J9H018"/>